<organism evidence="7 8">
    <name type="scientific">Bacillus safensis</name>
    <dbReference type="NCBI Taxonomy" id="561879"/>
    <lineage>
        <taxon>Bacteria</taxon>
        <taxon>Bacillati</taxon>
        <taxon>Bacillota</taxon>
        <taxon>Bacilli</taxon>
        <taxon>Bacillales</taxon>
        <taxon>Bacillaceae</taxon>
        <taxon>Bacillus</taxon>
    </lineage>
</organism>
<dbReference type="EMBL" id="CP015607">
    <property type="protein sequence ID" value="APT47581.1"/>
    <property type="molecule type" value="Genomic_DNA"/>
</dbReference>
<dbReference type="Pfam" id="PF04879">
    <property type="entry name" value="Molybdop_Fe4S4"/>
    <property type="match status" value="1"/>
</dbReference>
<dbReference type="GO" id="GO:0016020">
    <property type="term" value="C:membrane"/>
    <property type="evidence" value="ECO:0007669"/>
    <property type="project" value="TreeGrafter"/>
</dbReference>
<evidence type="ECO:0000256" key="1">
    <source>
        <dbReference type="ARBA" id="ARBA00001942"/>
    </source>
</evidence>
<keyword evidence="2" id="KW-0004">4Fe-4S</keyword>
<dbReference type="Gene3D" id="2.20.25.90">
    <property type="entry name" value="ADC-like domains"/>
    <property type="match status" value="1"/>
</dbReference>
<dbReference type="InterPro" id="IPR006655">
    <property type="entry name" value="Mopterin_OxRdtase_prok_CS"/>
</dbReference>
<dbReference type="InterPro" id="IPR006657">
    <property type="entry name" value="MoPterin_dinucl-bd_dom"/>
</dbReference>
<dbReference type="PIRSF" id="PIRSF000144">
    <property type="entry name" value="CbbBc"/>
    <property type="match status" value="1"/>
</dbReference>
<dbReference type="InterPro" id="IPR006656">
    <property type="entry name" value="Mopterin_OxRdtase"/>
</dbReference>
<evidence type="ECO:0000259" key="6">
    <source>
        <dbReference type="PROSITE" id="PS51669"/>
    </source>
</evidence>
<dbReference type="SUPFAM" id="SSF50692">
    <property type="entry name" value="ADC-like"/>
    <property type="match status" value="1"/>
</dbReference>
<keyword evidence="4" id="KW-0408">Iron</keyword>
<sequence>MSQSFLQYAQQKSKQEEQKRVFPAQCPFCSMQCKMQLIEQHVEGRTRYKTIGVHNPASHGRLCMKGQHAHQHALHKDRLNHPLIKRNGQFVKATWQEALEEIKTNIETLQLSHGHDVISVYGSASITNEEAYLLGKFARVALKTKYIDYNGRLCMSSAATAANQTFGLDRGLTFPLSDIKHARVLILVGTNIAECQPTFLPYIEEAKKSGAFLIVIDPRKTPTAQLADLHISLKPGSDAALANGILHIMLHEHLIDESFIHQRTSGFQELKEHISRISLPDIAEQTGVPIDVIQKIARKFAQEKTGMIFTARGIEQQIDGTASVRSFLNILLVTGKIGRLGCGYGAITGQGNGQGAREHGQKADQLPGYRDISNPAHRKEMAERWNIDEKELPGKGVSAFEMFEKMEAGEIKALFLMCSNPVQSGPNAHLVQQAIKNLSFFVAVDLFMSETAALADVILPTSSYLEDEGTVTNIEGRVTLREATYPLKHQRKHDWQIICEIAAVLGKGSHFSFSSAEEIFEEIRAVTKGAKADYSGITYERLRKEQGIRWPCTHLEDPGTERLFEHAFSHSDSLAKFAVVTHGKKAAKEPVSQEYPLYLTTGRVMAHYQTGVQTRRSTSLVARQFEAYAELHPDTAKTYGLQHGELVTIKSKRGSVIIRCRISDTIRKDTVFVPFHWSKHQSINQLIDDQLDPHSKMPGFKYCPVQLSACVNDKLCEKF</sequence>
<accession>A0A1L6ZM47</accession>
<keyword evidence="5" id="KW-0411">Iron-sulfur</keyword>
<gene>
    <name evidence="7" type="ORF">BSA145_17965</name>
</gene>
<evidence type="ECO:0000313" key="8">
    <source>
        <dbReference type="Proteomes" id="UP000185426"/>
    </source>
</evidence>
<dbReference type="GO" id="GO:0003954">
    <property type="term" value="F:NADH dehydrogenase activity"/>
    <property type="evidence" value="ECO:0007669"/>
    <property type="project" value="TreeGrafter"/>
</dbReference>
<evidence type="ECO:0000313" key="7">
    <source>
        <dbReference type="EMBL" id="APT47581.1"/>
    </source>
</evidence>
<dbReference type="PROSITE" id="PS00490">
    <property type="entry name" value="MOLYBDOPTERIN_PROK_2"/>
    <property type="match status" value="1"/>
</dbReference>
<dbReference type="AlphaFoldDB" id="A0A1L6ZM47"/>
<name>A0A1L6ZM47_BACIA</name>
<evidence type="ECO:0000256" key="3">
    <source>
        <dbReference type="ARBA" id="ARBA00022723"/>
    </source>
</evidence>
<dbReference type="InterPro" id="IPR009010">
    <property type="entry name" value="Asp_de-COase-like_dom_sf"/>
</dbReference>
<dbReference type="SUPFAM" id="SSF53706">
    <property type="entry name" value="Formate dehydrogenase/DMSO reductase, domains 1-3"/>
    <property type="match status" value="1"/>
</dbReference>
<dbReference type="Proteomes" id="UP000185426">
    <property type="component" value="Chromosome"/>
</dbReference>
<keyword evidence="3" id="KW-0479">Metal-binding</keyword>
<reference evidence="7 8" key="1">
    <citation type="submission" date="2016-05" db="EMBL/GenBank/DDBJ databases">
        <title>Complete Genome and Methylome Analysis of Psychrotrophic Bacterial Isolates from Antarctic Lake Untersee.</title>
        <authorList>
            <person name="Fomenkov A."/>
            <person name="Akimov V.N."/>
            <person name="Vasilyeva L.V."/>
            <person name="Andersen D."/>
            <person name="Vincze T."/>
            <person name="Roberts R.J."/>
        </authorList>
    </citation>
    <scope>NUCLEOTIDE SEQUENCE [LARGE SCALE GENOMIC DNA]</scope>
    <source>
        <strain evidence="7 8">U14-5</strain>
    </source>
</reference>
<dbReference type="PROSITE" id="PS51669">
    <property type="entry name" value="4FE4S_MOW_BIS_MGD"/>
    <property type="match status" value="1"/>
</dbReference>
<evidence type="ECO:0000256" key="5">
    <source>
        <dbReference type="ARBA" id="ARBA00023014"/>
    </source>
</evidence>
<dbReference type="InterPro" id="IPR050123">
    <property type="entry name" value="Prok_molybdopt-oxidoreductase"/>
</dbReference>
<comment type="cofactor">
    <cofactor evidence="1">
        <name>Mo-bis(molybdopterin guanine dinucleotide)</name>
        <dbReference type="ChEBI" id="CHEBI:60539"/>
    </cofactor>
</comment>
<dbReference type="InterPro" id="IPR006963">
    <property type="entry name" value="Mopterin_OxRdtase_4Fe-4S_dom"/>
</dbReference>
<dbReference type="SMART" id="SM00926">
    <property type="entry name" value="Molybdop_Fe4S4"/>
    <property type="match status" value="1"/>
</dbReference>
<dbReference type="GO" id="GO:0046872">
    <property type="term" value="F:metal ion binding"/>
    <property type="evidence" value="ECO:0007669"/>
    <property type="project" value="UniProtKB-KW"/>
</dbReference>
<dbReference type="GO" id="GO:0022904">
    <property type="term" value="P:respiratory electron transport chain"/>
    <property type="evidence" value="ECO:0007669"/>
    <property type="project" value="TreeGrafter"/>
</dbReference>
<proteinExistence type="predicted"/>
<dbReference type="Gene3D" id="2.40.40.20">
    <property type="match status" value="1"/>
</dbReference>
<dbReference type="Pfam" id="PF00384">
    <property type="entry name" value="Molybdopterin"/>
    <property type="match status" value="1"/>
</dbReference>
<dbReference type="Gene3D" id="3.40.50.740">
    <property type="match status" value="1"/>
</dbReference>
<dbReference type="CDD" id="cd00508">
    <property type="entry name" value="MopB_CT_Fdh-Nap-like"/>
    <property type="match status" value="1"/>
</dbReference>
<evidence type="ECO:0000256" key="2">
    <source>
        <dbReference type="ARBA" id="ARBA00022485"/>
    </source>
</evidence>
<evidence type="ECO:0000256" key="4">
    <source>
        <dbReference type="ARBA" id="ARBA00023004"/>
    </source>
</evidence>
<dbReference type="NCBIfam" id="NF047855">
    <property type="entry name" value="AssmNtatRedNasC"/>
    <property type="match status" value="1"/>
</dbReference>
<dbReference type="PANTHER" id="PTHR43105:SF10">
    <property type="entry name" value="NADH-QUINONE OXIDOREDUCTASE SUBUNIT G"/>
    <property type="match status" value="1"/>
</dbReference>
<feature type="domain" description="4Fe-4S Mo/W bis-MGD-type" evidence="6">
    <location>
        <begin position="19"/>
        <end position="77"/>
    </location>
</feature>
<dbReference type="PANTHER" id="PTHR43105">
    <property type="entry name" value="RESPIRATORY NITRATE REDUCTASE"/>
    <property type="match status" value="1"/>
</dbReference>
<dbReference type="Gene3D" id="3.40.228.10">
    <property type="entry name" value="Dimethylsulfoxide Reductase, domain 2"/>
    <property type="match status" value="1"/>
</dbReference>
<protein>
    <submittedName>
        <fullName evidence="7">Nitrite reductase</fullName>
    </submittedName>
</protein>
<dbReference type="GO" id="GO:0051539">
    <property type="term" value="F:4 iron, 4 sulfur cluster binding"/>
    <property type="evidence" value="ECO:0007669"/>
    <property type="project" value="UniProtKB-KW"/>
</dbReference>
<dbReference type="Pfam" id="PF01568">
    <property type="entry name" value="Molydop_binding"/>
    <property type="match status" value="1"/>
</dbReference>
<dbReference type="GO" id="GO:0043546">
    <property type="term" value="F:molybdopterin cofactor binding"/>
    <property type="evidence" value="ECO:0007669"/>
    <property type="project" value="InterPro"/>
</dbReference>
<dbReference type="RefSeq" id="WP_075623301.1">
    <property type="nucleotide sequence ID" value="NZ_CP015607.1"/>
</dbReference>